<organism evidence="3">
    <name type="scientific">Indivirus ILV1</name>
    <dbReference type="NCBI Taxonomy" id="1977633"/>
    <lineage>
        <taxon>Viruses</taxon>
        <taxon>Varidnaviria</taxon>
        <taxon>Bamfordvirae</taxon>
        <taxon>Nucleocytoviricota</taxon>
        <taxon>Megaviricetes</taxon>
        <taxon>Imitervirales</taxon>
        <taxon>Mimiviridae</taxon>
        <taxon>Klosneuvirinae</taxon>
        <taxon>Indivirus</taxon>
    </lineage>
</organism>
<feature type="compositionally biased region" description="Basic residues" evidence="2">
    <location>
        <begin position="343"/>
        <end position="352"/>
    </location>
</feature>
<proteinExistence type="predicted"/>
<feature type="compositionally biased region" description="Acidic residues" evidence="2">
    <location>
        <begin position="358"/>
        <end position="371"/>
    </location>
</feature>
<evidence type="ECO:0000313" key="3">
    <source>
        <dbReference type="EMBL" id="ARF10007.1"/>
    </source>
</evidence>
<dbReference type="Gene3D" id="3.30.160.60">
    <property type="entry name" value="Classic Zinc Finger"/>
    <property type="match status" value="1"/>
</dbReference>
<accession>A0A1V0SE59</accession>
<reference evidence="3" key="1">
    <citation type="journal article" date="2017" name="Science">
        <title>Giant viruses with an expanded complement of translation system components.</title>
        <authorList>
            <person name="Schulz F."/>
            <person name="Yutin N."/>
            <person name="Ivanova N.N."/>
            <person name="Ortega D.R."/>
            <person name="Lee T.K."/>
            <person name="Vierheilig J."/>
            <person name="Daims H."/>
            <person name="Horn M."/>
            <person name="Wagner M."/>
            <person name="Jensen G.J."/>
            <person name="Kyrpides N.C."/>
            <person name="Koonin E.V."/>
            <person name="Woyke T."/>
        </authorList>
    </citation>
    <scope>NUCLEOTIDE SEQUENCE</scope>
    <source>
        <strain evidence="3">ILV1</strain>
    </source>
</reference>
<feature type="region of interest" description="Disordered" evidence="2">
    <location>
        <begin position="327"/>
        <end position="371"/>
    </location>
</feature>
<feature type="coiled-coil region" evidence="1">
    <location>
        <begin position="110"/>
        <end position="137"/>
    </location>
</feature>
<dbReference type="EMBL" id="KY684091">
    <property type="protein sequence ID" value="ARF10007.1"/>
    <property type="molecule type" value="Genomic_DNA"/>
</dbReference>
<evidence type="ECO:0000256" key="2">
    <source>
        <dbReference type="SAM" id="MobiDB-lite"/>
    </source>
</evidence>
<feature type="compositionally biased region" description="Basic and acidic residues" evidence="2">
    <location>
        <begin position="327"/>
        <end position="342"/>
    </location>
</feature>
<sequence length="371" mass="43015">MKYNCAQCAYSTNRKSDISRHNQSVKHLQKIQKVPIESNNNSSGIHHESTAQYSCTYCENTYSTQSNRSKHMKKCFQQIAKEKDMKLTEKDVQIENIIKEKDEQMKDMVIDNLKKEAAILKKEKELLNKRLDEYAELLKSAIAPTTVNNFAYITSTYPNAPALKQLLSYDHILEAKTLSLVDLMCLYYEQGTLCQFIGDFLVNTYAKHDANDRSLWSTDITRLTYIVNELQESGKIKWVIDKKGIKLKKYVVNPLLQYLRNELIKYTNKYSTSTKESILSKLLSITKIYTLIDKDILSTDIIKYMAPYFSLIKDADLQNSVRDESLKQIKGSKDDKIESSKKDKNKKSSKNLKQKEDTNEESNEESYEDFI</sequence>
<keyword evidence="1" id="KW-0175">Coiled coil</keyword>
<name>A0A1V0SE59_9VIRU</name>
<protein>
    <submittedName>
        <fullName evidence="3">Uncharacterized protein</fullName>
    </submittedName>
</protein>
<evidence type="ECO:0000256" key="1">
    <source>
        <dbReference type="SAM" id="Coils"/>
    </source>
</evidence>
<gene>
    <name evidence="3" type="ORF">Indivirus_7_23</name>
</gene>